<feature type="binding site" evidence="13">
    <location>
        <position position="194"/>
    </location>
    <ligand>
        <name>Fe cation</name>
        <dbReference type="ChEBI" id="CHEBI:24875"/>
        <label>2</label>
    </ligand>
</feature>
<evidence type="ECO:0000313" key="16">
    <source>
        <dbReference type="Proteomes" id="UP001209878"/>
    </source>
</evidence>
<evidence type="ECO:0000256" key="1">
    <source>
        <dbReference type="ARBA" id="ARBA00004496"/>
    </source>
</evidence>
<dbReference type="AlphaFoldDB" id="A0AAD9L296"/>
<evidence type="ECO:0000313" key="15">
    <source>
        <dbReference type="EMBL" id="KAK2181731.1"/>
    </source>
</evidence>
<feature type="binding site" evidence="13">
    <location>
        <position position="98"/>
    </location>
    <ligand>
        <name>Fe cation</name>
        <dbReference type="ChEBI" id="CHEBI:24875"/>
        <label>1</label>
    </ligand>
</feature>
<dbReference type="GO" id="GO:0005737">
    <property type="term" value="C:cytoplasm"/>
    <property type="evidence" value="ECO:0007669"/>
    <property type="project" value="UniProtKB-SubCell"/>
</dbReference>
<evidence type="ECO:0000256" key="7">
    <source>
        <dbReference type="ARBA" id="ARBA00022723"/>
    </source>
</evidence>
<evidence type="ECO:0000256" key="9">
    <source>
        <dbReference type="ARBA" id="ARBA00023004"/>
    </source>
</evidence>
<feature type="binding site" evidence="13">
    <location>
        <position position="254"/>
    </location>
    <ligand>
        <name>Fe cation</name>
        <dbReference type="ChEBI" id="CHEBI:24875"/>
        <label>1</label>
    </ligand>
</feature>
<name>A0AAD9L296_RIDPI</name>
<evidence type="ECO:0000256" key="11">
    <source>
        <dbReference type="ARBA" id="ARBA00048271"/>
    </source>
</evidence>
<feature type="binding site" evidence="13">
    <location>
        <position position="124"/>
    </location>
    <ligand>
        <name>Fe cation</name>
        <dbReference type="ChEBI" id="CHEBI:24875"/>
        <label>1</label>
    </ligand>
</feature>
<feature type="binding site" evidence="12">
    <location>
        <begin position="85"/>
        <end position="87"/>
    </location>
    <ligand>
        <name>substrate</name>
    </ligand>
</feature>
<comment type="caution">
    <text evidence="15">The sequence shown here is derived from an EMBL/GenBank/DDBJ whole genome shotgun (WGS) entry which is preliminary data.</text>
</comment>
<dbReference type="SUPFAM" id="SSF109604">
    <property type="entry name" value="HD-domain/PDEase-like"/>
    <property type="match status" value="1"/>
</dbReference>
<proteinExistence type="inferred from homology"/>
<sequence length="286" mass="34032">MFFLFSQPVRILDPSVTFRPEKSEEYFRNYTSNNVYHERVRNTYYEMHTRQTLSYAKERLEYWTKFDHGERTIMEALDILNSVVDESDPDVDIPNSVHAYQTAERIREVHPDLDWFHLVGLIHDLGKVMVQFGEPQWSVTGDTFPLGCRFSDHIVFGRESFTDSDDCKDSVYSSELGIYEKNCGLQRVVMSWGHDEYMYRVLRNHATCRLPEEGLYVIRFHSFYPYHTSGDYTYLCDNNDTEQLEWLNRFNKFDLYSKADSMPAVEELRPYYQGLIDKYIPGKLKW</sequence>
<feature type="binding site" evidence="12">
    <location>
        <begin position="141"/>
        <end position="142"/>
    </location>
    <ligand>
        <name>substrate</name>
    </ligand>
</feature>
<evidence type="ECO:0000256" key="2">
    <source>
        <dbReference type="ARBA" id="ARBA00005167"/>
    </source>
</evidence>
<evidence type="ECO:0000256" key="6">
    <source>
        <dbReference type="ARBA" id="ARBA00022490"/>
    </source>
</evidence>
<evidence type="ECO:0000256" key="3">
    <source>
        <dbReference type="ARBA" id="ARBA00005286"/>
    </source>
</evidence>
<dbReference type="GO" id="GO:0050113">
    <property type="term" value="F:inositol oxygenase activity"/>
    <property type="evidence" value="ECO:0007669"/>
    <property type="project" value="UniProtKB-UniRule"/>
</dbReference>
<evidence type="ECO:0000256" key="8">
    <source>
        <dbReference type="ARBA" id="ARBA00023002"/>
    </source>
</evidence>
<reference evidence="15" key="1">
    <citation type="journal article" date="2023" name="Mol. Biol. Evol.">
        <title>Third-Generation Sequencing Reveals the Adaptive Role of the Epigenome in Three Deep-Sea Polychaetes.</title>
        <authorList>
            <person name="Perez M."/>
            <person name="Aroh O."/>
            <person name="Sun Y."/>
            <person name="Lan Y."/>
            <person name="Juniper S.K."/>
            <person name="Young C.R."/>
            <person name="Angers B."/>
            <person name="Qian P.Y."/>
        </authorList>
    </citation>
    <scope>NUCLEOTIDE SEQUENCE</scope>
    <source>
        <strain evidence="15">R07B-5</strain>
    </source>
</reference>
<keyword evidence="8 14" id="KW-0560">Oxidoreductase</keyword>
<dbReference type="PANTHER" id="PTHR12588:SF0">
    <property type="entry name" value="INOSITOL OXYGENASE"/>
    <property type="match status" value="1"/>
</dbReference>
<protein>
    <recommendedName>
        <fullName evidence="5 14">Inositol oxygenase</fullName>
        <ecNumber evidence="4 14">1.13.99.1</ecNumber>
    </recommendedName>
    <alternativeName>
        <fullName evidence="10 14">Myo-inositol oxygenase</fullName>
    </alternativeName>
</protein>
<keyword evidence="7 13" id="KW-0479">Metal-binding</keyword>
<comment type="pathway">
    <text evidence="2 14">Polyol metabolism; myo-inositol degradation into D-glucuronate; D-glucuronate from myo-inositol: step 1/1.</text>
</comment>
<accession>A0AAD9L296</accession>
<feature type="binding site" evidence="12">
    <location>
        <position position="127"/>
    </location>
    <ligand>
        <name>substrate</name>
    </ligand>
</feature>
<dbReference type="EMBL" id="JAODUO010000383">
    <property type="protein sequence ID" value="KAK2181731.1"/>
    <property type="molecule type" value="Genomic_DNA"/>
</dbReference>
<feature type="binding site" evidence="13">
    <location>
        <position position="221"/>
    </location>
    <ligand>
        <name>Fe cation</name>
        <dbReference type="ChEBI" id="CHEBI:24875"/>
        <label>1</label>
    </ligand>
</feature>
<dbReference type="EC" id="1.13.99.1" evidence="4 14"/>
<comment type="similarity">
    <text evidence="3 14">Belongs to the myo-inositol oxygenase family.</text>
</comment>
<evidence type="ECO:0000256" key="12">
    <source>
        <dbReference type="PIRSR" id="PIRSR607828-1"/>
    </source>
</evidence>
<dbReference type="InterPro" id="IPR007828">
    <property type="entry name" value="Inositol_oxygenase"/>
</dbReference>
<evidence type="ECO:0000256" key="5">
    <source>
        <dbReference type="ARBA" id="ARBA00019269"/>
    </source>
</evidence>
<dbReference type="Pfam" id="PF05153">
    <property type="entry name" value="MIOX"/>
    <property type="match status" value="1"/>
</dbReference>
<feature type="binding site" evidence="12">
    <location>
        <position position="28"/>
    </location>
    <ligand>
        <name>substrate</name>
    </ligand>
</feature>
<dbReference type="Proteomes" id="UP001209878">
    <property type="component" value="Unassembled WGS sequence"/>
</dbReference>
<comment type="catalytic activity">
    <reaction evidence="11 14">
        <text>myo-inositol + O2 = D-glucuronate + H2O + H(+)</text>
        <dbReference type="Rhea" id="RHEA:23696"/>
        <dbReference type="ChEBI" id="CHEBI:15377"/>
        <dbReference type="ChEBI" id="CHEBI:15378"/>
        <dbReference type="ChEBI" id="CHEBI:15379"/>
        <dbReference type="ChEBI" id="CHEBI:17268"/>
        <dbReference type="ChEBI" id="CHEBI:58720"/>
        <dbReference type="EC" id="1.13.99.1"/>
    </reaction>
</comment>
<comment type="subcellular location">
    <subcellularLocation>
        <location evidence="1 14">Cytoplasm</location>
    </subcellularLocation>
</comment>
<dbReference type="GO" id="GO:0005506">
    <property type="term" value="F:iron ion binding"/>
    <property type="evidence" value="ECO:0007669"/>
    <property type="project" value="InterPro"/>
</dbReference>
<evidence type="ECO:0000256" key="10">
    <source>
        <dbReference type="ARBA" id="ARBA00029668"/>
    </source>
</evidence>
<gene>
    <name evidence="15" type="ORF">NP493_383g01039</name>
</gene>
<evidence type="ECO:0000256" key="4">
    <source>
        <dbReference type="ARBA" id="ARBA00011919"/>
    </source>
</evidence>
<organism evidence="15 16">
    <name type="scientific">Ridgeia piscesae</name>
    <name type="common">Tubeworm</name>
    <dbReference type="NCBI Taxonomy" id="27915"/>
    <lineage>
        <taxon>Eukaryota</taxon>
        <taxon>Metazoa</taxon>
        <taxon>Spiralia</taxon>
        <taxon>Lophotrochozoa</taxon>
        <taxon>Annelida</taxon>
        <taxon>Polychaeta</taxon>
        <taxon>Sedentaria</taxon>
        <taxon>Canalipalpata</taxon>
        <taxon>Sabellida</taxon>
        <taxon>Siboglinidae</taxon>
        <taxon>Ridgeia</taxon>
    </lineage>
</organism>
<feature type="binding site" evidence="13">
    <location>
        <position position="123"/>
    </location>
    <ligand>
        <name>Fe cation</name>
        <dbReference type="ChEBI" id="CHEBI:24875"/>
        <label>1</label>
    </ligand>
</feature>
<comment type="cofactor">
    <cofactor evidence="13 14">
        <name>Fe cation</name>
        <dbReference type="ChEBI" id="CHEBI:24875"/>
    </cofactor>
    <text evidence="13 14">Binds 2 iron ions per subunit.</text>
</comment>
<dbReference type="GO" id="GO:0019310">
    <property type="term" value="P:inositol catabolic process"/>
    <property type="evidence" value="ECO:0007669"/>
    <property type="project" value="UniProtKB-UniRule"/>
</dbReference>
<evidence type="ECO:0000256" key="13">
    <source>
        <dbReference type="PIRSR" id="PIRSR607828-2"/>
    </source>
</evidence>
<keyword evidence="9 13" id="KW-0408">Iron</keyword>
<evidence type="ECO:0000256" key="14">
    <source>
        <dbReference type="RuleBase" id="RU367039"/>
    </source>
</evidence>
<feature type="binding site" evidence="12">
    <location>
        <begin position="221"/>
        <end position="222"/>
    </location>
    <ligand>
        <name>substrate</name>
    </ligand>
</feature>
<keyword evidence="6 14" id="KW-0963">Cytoplasm</keyword>
<dbReference type="PANTHER" id="PTHR12588">
    <property type="entry name" value="MYOINOSITOL OXYGENASE"/>
    <property type="match status" value="1"/>
</dbReference>
<keyword evidence="16" id="KW-1185">Reference proteome</keyword>